<dbReference type="GO" id="GO:0015074">
    <property type="term" value="P:DNA integration"/>
    <property type="evidence" value="ECO:0007669"/>
    <property type="project" value="InterPro"/>
</dbReference>
<dbReference type="SUPFAM" id="SSF53098">
    <property type="entry name" value="Ribonuclease H-like"/>
    <property type="match status" value="1"/>
</dbReference>
<dbReference type="FunFam" id="1.10.340.70:FF:000001">
    <property type="entry name" value="Retrovirus-related Pol polyprotein from transposon gypsy-like Protein"/>
    <property type="match status" value="1"/>
</dbReference>
<dbReference type="InterPro" id="IPR041588">
    <property type="entry name" value="Integrase_H2C2"/>
</dbReference>
<dbReference type="STRING" id="1676925.ENSPKIP00000001166"/>
<dbReference type="Proteomes" id="UP000261540">
    <property type="component" value="Unplaced"/>
</dbReference>
<dbReference type="PROSITE" id="PS50994">
    <property type="entry name" value="INTEGRASE"/>
    <property type="match status" value="1"/>
</dbReference>
<organism evidence="3 4">
    <name type="scientific">Paramormyrops kingsleyae</name>
    <dbReference type="NCBI Taxonomy" id="1676925"/>
    <lineage>
        <taxon>Eukaryota</taxon>
        <taxon>Metazoa</taxon>
        <taxon>Chordata</taxon>
        <taxon>Craniata</taxon>
        <taxon>Vertebrata</taxon>
        <taxon>Euteleostomi</taxon>
        <taxon>Actinopterygii</taxon>
        <taxon>Neopterygii</taxon>
        <taxon>Teleostei</taxon>
        <taxon>Osteoglossocephala</taxon>
        <taxon>Osteoglossomorpha</taxon>
        <taxon>Osteoglossiformes</taxon>
        <taxon>Mormyridae</taxon>
        <taxon>Paramormyrops</taxon>
    </lineage>
</organism>
<protein>
    <recommendedName>
        <fullName evidence="1">Gypsy retrotransposon integrase-like protein 1</fullName>
    </recommendedName>
</protein>
<evidence type="ECO:0000256" key="1">
    <source>
        <dbReference type="ARBA" id="ARBA00039658"/>
    </source>
</evidence>
<dbReference type="Pfam" id="PF17921">
    <property type="entry name" value="Integrase_H2C2"/>
    <property type="match status" value="1"/>
</dbReference>
<dbReference type="InterPro" id="IPR001584">
    <property type="entry name" value="Integrase_cat-core"/>
</dbReference>
<dbReference type="InterPro" id="IPR012337">
    <property type="entry name" value="RNaseH-like_sf"/>
</dbReference>
<proteinExistence type="predicted"/>
<evidence type="ECO:0000313" key="3">
    <source>
        <dbReference type="Ensembl" id="ENSPKIP00000001166.1"/>
    </source>
</evidence>
<sequence length="636" mass="70492">MCVGATCATQNMAGGRVSHEEVSAVLQSSHNWEDGAKLRAISHTQQLRVMSMTGQDTLPVFCQDPNISRVRFFVDRGRRPSRRERVHESRETLRTLRQWGKLTTRLGVLYRVAKNPVSKKNAFQYVVPEALRSTVLKGVHDEAGHQGQQRTLWLARQRFYWDTLERDVRDYVHRCKRCVVSKAPEPEARAPLVSIATSAPLELVCIDFWSAEDSNNKSIDVLVVTDHFTKLACAYPCPNQSAKSVARVLWNKFFCVYGFPACIHSDQGANFEGSLIAELLLLAGVEKSHTTPYHPMGNGQAERMNRTLGNMIRALPPRSKVKWPQMLNTLTFAYNCTVHETTGFPPFFLMYGRTPRLPVDLMFRNVLLDGDTVDMDTYVESLGRDLREAMALAQSNAKRQQCRQSELYNRKSRGLPVDVGDRVLLANKGERGKKKLADKWDSTLYTVVSKNDTIHTYKLRSPSGGMKIVHRNLIMPVNFLPIPETDGEDEHMSLSGGSMSVAGSSQFSVDGDTDARTVRWVASLADGSGTSRSVPGDFGPAPVDGGSMGVELGNTSMSSVCDSPVCAVSDMGTVEALSISPLPSVSPPTYTDVPNTDVSSGLTGARTRRGRLIKPVHRLIQTMSVQWVRSLFRGTP</sequence>
<dbReference type="Ensembl" id="ENSPKIT00000025080.1">
    <property type="protein sequence ID" value="ENSPKIP00000001166.1"/>
    <property type="gene ID" value="ENSPKIG00000019570.1"/>
</dbReference>
<name>A0A3B3Q6Y6_9TELE</name>
<reference evidence="3" key="2">
    <citation type="submission" date="2025-09" db="UniProtKB">
        <authorList>
            <consortium name="Ensembl"/>
        </authorList>
    </citation>
    <scope>IDENTIFICATION</scope>
</reference>
<dbReference type="FunFam" id="3.30.420.10:FF:000032">
    <property type="entry name" value="Retrovirus-related Pol polyprotein from transposon 297-like Protein"/>
    <property type="match status" value="1"/>
</dbReference>
<reference evidence="3" key="1">
    <citation type="submission" date="2025-08" db="UniProtKB">
        <authorList>
            <consortium name="Ensembl"/>
        </authorList>
    </citation>
    <scope>IDENTIFICATION</scope>
</reference>
<evidence type="ECO:0000313" key="4">
    <source>
        <dbReference type="Proteomes" id="UP000261540"/>
    </source>
</evidence>
<dbReference type="Gene3D" id="1.10.340.70">
    <property type="match status" value="1"/>
</dbReference>
<dbReference type="AlphaFoldDB" id="A0A3B3Q6Y6"/>
<dbReference type="Gene3D" id="3.30.420.10">
    <property type="entry name" value="Ribonuclease H-like superfamily/Ribonuclease H"/>
    <property type="match status" value="1"/>
</dbReference>
<dbReference type="InterPro" id="IPR050951">
    <property type="entry name" value="Retrovirus_Pol_polyprotein"/>
</dbReference>
<evidence type="ECO:0000259" key="2">
    <source>
        <dbReference type="PROSITE" id="PS50994"/>
    </source>
</evidence>
<dbReference type="GeneTree" id="ENSGT01000000214408"/>
<feature type="domain" description="Integrase catalytic" evidence="2">
    <location>
        <begin position="196"/>
        <end position="354"/>
    </location>
</feature>
<dbReference type="Pfam" id="PF00665">
    <property type="entry name" value="rve"/>
    <property type="match status" value="1"/>
</dbReference>
<accession>A0A3B3Q6Y6</accession>
<dbReference type="PANTHER" id="PTHR37984">
    <property type="entry name" value="PROTEIN CBG26694"/>
    <property type="match status" value="1"/>
</dbReference>
<keyword evidence="4" id="KW-1185">Reference proteome</keyword>
<dbReference type="GO" id="GO:0003676">
    <property type="term" value="F:nucleic acid binding"/>
    <property type="evidence" value="ECO:0007669"/>
    <property type="project" value="InterPro"/>
</dbReference>
<dbReference type="PANTHER" id="PTHR37984:SF15">
    <property type="entry name" value="INTEGRASE CATALYTIC DOMAIN-CONTAINING PROTEIN"/>
    <property type="match status" value="1"/>
</dbReference>
<dbReference type="InterPro" id="IPR036397">
    <property type="entry name" value="RNaseH_sf"/>
</dbReference>